<accession>A0A1X7L9R2</accession>
<dbReference type="Pfam" id="PF13715">
    <property type="entry name" value="CarbopepD_reg_2"/>
    <property type="match status" value="1"/>
</dbReference>
<dbReference type="AlphaFoldDB" id="A0A1X7L9R2"/>
<evidence type="ECO:0000313" key="1">
    <source>
        <dbReference type="EMBL" id="SMG50578.1"/>
    </source>
</evidence>
<protein>
    <submittedName>
        <fullName evidence="1">CarboxypepD_reg-like domain-containing protein</fullName>
    </submittedName>
</protein>
<sequence>MPFMGMSQDEAENDKVIQFTGVVLDEDSASIPGVHIYTPVFGRGTSTNQYGFFSMPALEGDSLVISAVGFKKATYVVPKIKTNTLKVIFKLESDQEMLNEVQVYNMPPTVEAFKQAVLAVRLPSDFDNVNRNLDPATLQEMYRTLPADGSMNHRWFVQQQAFYDQTKNSVRINPLLSPMSWVEIFRAIKRGDFTNNN</sequence>
<keyword evidence="2" id="KW-1185">Reference proteome</keyword>
<dbReference type="InterPro" id="IPR008969">
    <property type="entry name" value="CarboxyPept-like_regulatory"/>
</dbReference>
<dbReference type="Proteomes" id="UP000193804">
    <property type="component" value="Unassembled WGS sequence"/>
</dbReference>
<reference evidence="2" key="1">
    <citation type="submission" date="2017-04" db="EMBL/GenBank/DDBJ databases">
        <authorList>
            <person name="Varghese N."/>
            <person name="Submissions S."/>
        </authorList>
    </citation>
    <scope>NUCLEOTIDE SEQUENCE [LARGE SCALE GENOMIC DNA]</scope>
    <source>
        <strain evidence="2">DSM 4125</strain>
    </source>
</reference>
<organism evidence="1 2">
    <name type="scientific">Marivirga sericea</name>
    <dbReference type="NCBI Taxonomy" id="1028"/>
    <lineage>
        <taxon>Bacteria</taxon>
        <taxon>Pseudomonadati</taxon>
        <taxon>Bacteroidota</taxon>
        <taxon>Cytophagia</taxon>
        <taxon>Cytophagales</taxon>
        <taxon>Marivirgaceae</taxon>
        <taxon>Marivirga</taxon>
    </lineage>
</organism>
<name>A0A1X7L9R2_9BACT</name>
<dbReference type="SUPFAM" id="SSF49464">
    <property type="entry name" value="Carboxypeptidase regulatory domain-like"/>
    <property type="match status" value="1"/>
</dbReference>
<dbReference type="EMBL" id="FXAW01000009">
    <property type="protein sequence ID" value="SMG50578.1"/>
    <property type="molecule type" value="Genomic_DNA"/>
</dbReference>
<evidence type="ECO:0000313" key="2">
    <source>
        <dbReference type="Proteomes" id="UP000193804"/>
    </source>
</evidence>
<gene>
    <name evidence="1" type="ORF">SAMN05661096_03695</name>
</gene>
<dbReference type="STRING" id="1028.SAMN05661096_03695"/>
<proteinExistence type="predicted"/>